<comment type="caution">
    <text evidence="6">Lacks conserved residue(s) required for the propagation of feature annotation.</text>
</comment>
<dbReference type="GO" id="GO:0044205">
    <property type="term" value="P:'de novo' UMP biosynthetic process"/>
    <property type="evidence" value="ECO:0007669"/>
    <property type="project" value="UniProtKB-UniRule"/>
</dbReference>
<comment type="pathway">
    <text evidence="1 6">Pyrimidine metabolism; UMP biosynthesis via de novo pathway; UMP from orotate: step 1/2.</text>
</comment>
<name>A0A0R1XQ76_9LACO</name>
<dbReference type="OrthoDB" id="9802134at2"/>
<dbReference type="InterPro" id="IPR000836">
    <property type="entry name" value="PRTase_dom"/>
</dbReference>
<evidence type="ECO:0000256" key="2">
    <source>
        <dbReference type="ARBA" id="ARBA00011971"/>
    </source>
</evidence>
<dbReference type="InterPro" id="IPR023031">
    <property type="entry name" value="OPRT"/>
</dbReference>
<dbReference type="GO" id="GO:0019856">
    <property type="term" value="P:pyrimidine nucleobase biosynthetic process"/>
    <property type="evidence" value="ECO:0007669"/>
    <property type="project" value="TreeGrafter"/>
</dbReference>
<evidence type="ECO:0000313" key="8">
    <source>
        <dbReference type="EMBL" id="KRM30107.1"/>
    </source>
</evidence>
<reference evidence="8 9" key="1">
    <citation type="journal article" date="2015" name="Genome Announc.">
        <title>Expanding the biotechnology potential of lactobacilli through comparative genomics of 213 strains and associated genera.</title>
        <authorList>
            <person name="Sun Z."/>
            <person name="Harris H.M."/>
            <person name="McCann A."/>
            <person name="Guo C."/>
            <person name="Argimon S."/>
            <person name="Zhang W."/>
            <person name="Yang X."/>
            <person name="Jeffery I.B."/>
            <person name="Cooney J.C."/>
            <person name="Kagawa T.F."/>
            <person name="Liu W."/>
            <person name="Song Y."/>
            <person name="Salvetti E."/>
            <person name="Wrobel A."/>
            <person name="Rasinkangas P."/>
            <person name="Parkhill J."/>
            <person name="Rea M.C."/>
            <person name="O'Sullivan O."/>
            <person name="Ritari J."/>
            <person name="Douillard F.P."/>
            <person name="Paul Ross R."/>
            <person name="Yang R."/>
            <person name="Briner A.E."/>
            <person name="Felis G.E."/>
            <person name="de Vos W.M."/>
            <person name="Barrangou R."/>
            <person name="Klaenhammer T.R."/>
            <person name="Caufield P.W."/>
            <person name="Cui Y."/>
            <person name="Zhang H."/>
            <person name="O'Toole P.W."/>
        </authorList>
    </citation>
    <scope>NUCLEOTIDE SEQUENCE [LARGE SCALE GENOMIC DNA]</scope>
    <source>
        <strain evidence="8 9">DSM 16991</strain>
    </source>
</reference>
<dbReference type="PATRIC" id="fig|1122147.4.peg.3007"/>
<evidence type="ECO:0000256" key="1">
    <source>
        <dbReference type="ARBA" id="ARBA00004889"/>
    </source>
</evidence>
<sequence>MQTNEQIAKDLLDIQAVTLAPHKPFTWASGIKAPIYTDNRLTIGYPEIRGRFSAGLARLIMTEYPTVTDIGGVVTAGIPHATSTADRLGLPLLYVRSKPKDHGAGKQVEGHVAQDAQVVLIDDLISTGGSVLKAAEAVEKAGIKVLGVAAIFTYELPAATENFAKAGLPLHTLTNYTTLIHQAEKAHILTAEERESLLTWREDPWAWK</sequence>
<dbReference type="NCBIfam" id="TIGR00336">
    <property type="entry name" value="pyrE"/>
    <property type="match status" value="1"/>
</dbReference>
<keyword evidence="5 6" id="KW-0665">Pyrimidine biosynthesis</keyword>
<dbReference type="Proteomes" id="UP000050949">
    <property type="component" value="Unassembled WGS sequence"/>
</dbReference>
<evidence type="ECO:0000256" key="6">
    <source>
        <dbReference type="HAMAP-Rule" id="MF_01208"/>
    </source>
</evidence>
<comment type="subunit">
    <text evidence="6">Homodimer.</text>
</comment>
<comment type="caution">
    <text evidence="8">The sequence shown here is derived from an EMBL/GenBank/DDBJ whole genome shotgun (WGS) entry which is preliminary data.</text>
</comment>
<dbReference type="SUPFAM" id="SSF53271">
    <property type="entry name" value="PRTase-like"/>
    <property type="match status" value="1"/>
</dbReference>
<dbReference type="Pfam" id="PF00156">
    <property type="entry name" value="Pribosyltran"/>
    <property type="match status" value="1"/>
</dbReference>
<gene>
    <name evidence="6" type="primary">pyrE</name>
    <name evidence="8" type="ORF">FC91_GL002921</name>
</gene>
<dbReference type="EC" id="2.4.2.10" evidence="2 6"/>
<feature type="binding site" evidence="6">
    <location>
        <position position="102"/>
    </location>
    <ligand>
        <name>5-phospho-alpha-D-ribose 1-diphosphate</name>
        <dbReference type="ChEBI" id="CHEBI:58017"/>
        <note>ligand shared between dimeric partners</note>
    </ligand>
</feature>
<comment type="similarity">
    <text evidence="6">Belongs to the purine/pyrimidine phosphoribosyltransferase family. PyrE subfamily.</text>
</comment>
<keyword evidence="6" id="KW-0460">Magnesium</keyword>
<protein>
    <recommendedName>
        <fullName evidence="2 6">Orotate phosphoribosyltransferase</fullName>
        <shortName evidence="6">OPRT</shortName>
        <shortName evidence="6">OPRTase</shortName>
        <ecNumber evidence="2 6">2.4.2.10</ecNumber>
    </recommendedName>
</protein>
<evidence type="ECO:0000256" key="3">
    <source>
        <dbReference type="ARBA" id="ARBA00022676"/>
    </source>
</evidence>
<comment type="catalytic activity">
    <reaction evidence="6">
        <text>orotidine 5'-phosphate + diphosphate = orotate + 5-phospho-alpha-D-ribose 1-diphosphate</text>
        <dbReference type="Rhea" id="RHEA:10380"/>
        <dbReference type="ChEBI" id="CHEBI:30839"/>
        <dbReference type="ChEBI" id="CHEBI:33019"/>
        <dbReference type="ChEBI" id="CHEBI:57538"/>
        <dbReference type="ChEBI" id="CHEBI:58017"/>
        <dbReference type="EC" id="2.4.2.10"/>
    </reaction>
</comment>
<dbReference type="CDD" id="cd06223">
    <property type="entry name" value="PRTases_typeI"/>
    <property type="match status" value="1"/>
</dbReference>
<feature type="binding site" evidence="6">
    <location>
        <position position="100"/>
    </location>
    <ligand>
        <name>5-phospho-alpha-D-ribose 1-diphosphate</name>
        <dbReference type="ChEBI" id="CHEBI:58017"/>
        <note>ligand shared between dimeric partners</note>
    </ligand>
</feature>
<evidence type="ECO:0000259" key="7">
    <source>
        <dbReference type="Pfam" id="PF00156"/>
    </source>
</evidence>
<feature type="binding site" evidence="6">
    <location>
        <position position="126"/>
    </location>
    <ligand>
        <name>orotate</name>
        <dbReference type="ChEBI" id="CHEBI:30839"/>
    </ligand>
</feature>
<dbReference type="GO" id="GO:0000287">
    <property type="term" value="F:magnesium ion binding"/>
    <property type="evidence" value="ECO:0007669"/>
    <property type="project" value="UniProtKB-UniRule"/>
</dbReference>
<feature type="binding site" evidence="6">
    <location>
        <position position="96"/>
    </location>
    <ligand>
        <name>5-phospho-alpha-D-ribose 1-diphosphate</name>
        <dbReference type="ChEBI" id="CHEBI:58017"/>
        <note>ligand shared between dimeric partners</note>
    </ligand>
</feature>
<dbReference type="UniPathway" id="UPA00070">
    <property type="reaction ID" value="UER00119"/>
</dbReference>
<keyword evidence="3 6" id="KW-0328">Glycosyltransferase</keyword>
<dbReference type="EMBL" id="AZFW01000006">
    <property type="protein sequence ID" value="KRM30107.1"/>
    <property type="molecule type" value="Genomic_DNA"/>
</dbReference>
<dbReference type="HAMAP" id="MF_01208">
    <property type="entry name" value="PyrE"/>
    <property type="match status" value="1"/>
</dbReference>
<dbReference type="eggNOG" id="COG0461">
    <property type="taxonomic scope" value="Bacteria"/>
</dbReference>
<feature type="binding site" description="in other chain" evidence="6">
    <location>
        <begin position="122"/>
        <end position="130"/>
    </location>
    <ligand>
        <name>5-phospho-alpha-D-ribose 1-diphosphate</name>
        <dbReference type="ChEBI" id="CHEBI:58017"/>
        <note>ligand shared between dimeric partners</note>
    </ligand>
</feature>
<accession>A0A0R1XQ76</accession>
<dbReference type="InterPro" id="IPR004467">
    <property type="entry name" value="Or_phspho_trans_dom"/>
</dbReference>
<dbReference type="GO" id="GO:0004588">
    <property type="term" value="F:orotate phosphoribosyltransferase activity"/>
    <property type="evidence" value="ECO:0007669"/>
    <property type="project" value="UniProtKB-UniRule"/>
</dbReference>
<organism evidence="8 9">
    <name type="scientific">Schleiferilactobacillus harbinensis DSM 16991</name>
    <dbReference type="NCBI Taxonomy" id="1122147"/>
    <lineage>
        <taxon>Bacteria</taxon>
        <taxon>Bacillati</taxon>
        <taxon>Bacillota</taxon>
        <taxon>Bacilli</taxon>
        <taxon>Lactobacillales</taxon>
        <taxon>Lactobacillaceae</taxon>
        <taxon>Schleiferilactobacillus</taxon>
    </lineage>
</organism>
<evidence type="ECO:0000313" key="9">
    <source>
        <dbReference type="Proteomes" id="UP000050949"/>
    </source>
</evidence>
<dbReference type="RefSeq" id="WP_027828748.1">
    <property type="nucleotide sequence ID" value="NZ_AUEH01000028.1"/>
</dbReference>
<comment type="cofactor">
    <cofactor evidence="6">
        <name>Mg(2+)</name>
        <dbReference type="ChEBI" id="CHEBI:18420"/>
    </cofactor>
</comment>
<comment type="function">
    <text evidence="6">Catalyzes the transfer of a ribosyl phosphate group from 5-phosphoribose 1-diphosphate to orotate, leading to the formation of orotidine monophosphate (OMP).</text>
</comment>
<dbReference type="PANTHER" id="PTHR19278:SF9">
    <property type="entry name" value="URIDINE 5'-MONOPHOSPHATE SYNTHASE"/>
    <property type="match status" value="1"/>
</dbReference>
<feature type="domain" description="Phosphoribosyltransferase" evidence="7">
    <location>
        <begin position="72"/>
        <end position="152"/>
    </location>
</feature>
<proteinExistence type="inferred from homology"/>
<dbReference type="PANTHER" id="PTHR19278">
    <property type="entry name" value="OROTATE PHOSPHORIBOSYLTRANSFERASE"/>
    <property type="match status" value="1"/>
</dbReference>
<dbReference type="Gene3D" id="3.40.50.2020">
    <property type="match status" value="1"/>
</dbReference>
<evidence type="ECO:0000256" key="5">
    <source>
        <dbReference type="ARBA" id="ARBA00022975"/>
    </source>
</evidence>
<evidence type="ECO:0000256" key="4">
    <source>
        <dbReference type="ARBA" id="ARBA00022679"/>
    </source>
</evidence>
<keyword evidence="4 6" id="KW-0808">Transferase</keyword>
<dbReference type="InterPro" id="IPR029057">
    <property type="entry name" value="PRTase-like"/>
</dbReference>
<dbReference type="AlphaFoldDB" id="A0A0R1XQ76"/>